<dbReference type="AlphaFoldDB" id="A0A9W6BGX3"/>
<dbReference type="Proteomes" id="UP001165080">
    <property type="component" value="Unassembled WGS sequence"/>
</dbReference>
<sequence length="695" mass="73454">MISNNKHVITSAMDQPRNLSASKARQLQDPRRGSKKLRPVLVRSRTRTDAPINAAPETPWRSVLGPESRLPNIYWGAMSTASLRRMSYYTALPPEDQVLLAGEATYRYVRQGTALWSALHAARLTTSRLKDALGLRDRTAARLVGGPQFPEMGVLQAYNHLLQPPYTPSSSSDASAGSSSSRQRSETEALQLNEAARLQYNEEMVMAAAGAAARVSEAGLEAKAGRGPRAAAGSGAARRSAASGLQDDGDHYALEEGWSSADRRRISELAALSVGAAGSVRMRLLWGSLQEASAVATLAALFPTSQLEEVGLLCLADPRPWGVEPRELPPIGASPDALVVHHVPITRTDIQVARAELWATAARGGHHRDNTTHDVADGGGGDGAAAAAPLASEPLRGAAIRIARSVLRAALVRHTQIPTAVAAASGGTAPSLSSSPLLNGGSRTDVRSRSPPLFASGSEEAVEWLVGELMRPPNDQGGAAAAAPSASASFPASALLASASALSGLQLGVAAEGHPAGGGSAAAVGMGMGCSQGDDVAAIVRLREIVEVKNHCPFVYKGQRKARKRGVVLDYVVRDRGPIESLWPVWVPQLQAHLACSGADSGLLLSRSPSRGVRVFRMFRDDAYLEAAFDLLRELQYTYVARKQPPGSDPWVGRPGFDDFVQRTLAIARASEIVVATPTTPQLPGTDLSAFWDMK</sequence>
<feature type="compositionally biased region" description="Low complexity" evidence="1">
    <location>
        <begin position="225"/>
        <end position="244"/>
    </location>
</feature>
<feature type="region of interest" description="Disordered" evidence="1">
    <location>
        <begin position="1"/>
        <end position="38"/>
    </location>
</feature>
<dbReference type="EMBL" id="BRXU01000005">
    <property type="protein sequence ID" value="GLC51849.1"/>
    <property type="molecule type" value="Genomic_DNA"/>
</dbReference>
<feature type="region of interest" description="Disordered" evidence="1">
    <location>
        <begin position="163"/>
        <end position="189"/>
    </location>
</feature>
<organism evidence="2 3">
    <name type="scientific">Pleodorina starrii</name>
    <dbReference type="NCBI Taxonomy" id="330485"/>
    <lineage>
        <taxon>Eukaryota</taxon>
        <taxon>Viridiplantae</taxon>
        <taxon>Chlorophyta</taxon>
        <taxon>core chlorophytes</taxon>
        <taxon>Chlorophyceae</taxon>
        <taxon>CS clade</taxon>
        <taxon>Chlamydomonadales</taxon>
        <taxon>Volvocaceae</taxon>
        <taxon>Pleodorina</taxon>
    </lineage>
</organism>
<gene>
    <name evidence="2" type="primary">PLEST003556</name>
    <name evidence="2" type="ORF">PLESTB_000555200</name>
</gene>
<evidence type="ECO:0000256" key="1">
    <source>
        <dbReference type="SAM" id="MobiDB-lite"/>
    </source>
</evidence>
<keyword evidence="3" id="KW-1185">Reference proteome</keyword>
<feature type="region of interest" description="Disordered" evidence="1">
    <location>
        <begin position="225"/>
        <end position="248"/>
    </location>
</feature>
<name>A0A9W6BGX3_9CHLO</name>
<protein>
    <submittedName>
        <fullName evidence="2">Uncharacterized protein</fullName>
    </submittedName>
</protein>
<evidence type="ECO:0000313" key="2">
    <source>
        <dbReference type="EMBL" id="GLC51849.1"/>
    </source>
</evidence>
<proteinExistence type="predicted"/>
<comment type="caution">
    <text evidence="2">The sequence shown here is derived from an EMBL/GenBank/DDBJ whole genome shotgun (WGS) entry which is preliminary data.</text>
</comment>
<reference evidence="2 3" key="1">
    <citation type="journal article" date="2023" name="Commun. Biol.">
        <title>Reorganization of the ancestral sex-determining regions during the evolution of trioecy in Pleodorina starrii.</title>
        <authorList>
            <person name="Takahashi K."/>
            <person name="Suzuki S."/>
            <person name="Kawai-Toyooka H."/>
            <person name="Yamamoto K."/>
            <person name="Hamaji T."/>
            <person name="Ootsuki R."/>
            <person name="Yamaguchi H."/>
            <person name="Kawachi M."/>
            <person name="Higashiyama T."/>
            <person name="Nozaki H."/>
        </authorList>
    </citation>
    <scope>NUCLEOTIDE SEQUENCE [LARGE SCALE GENOMIC DNA]</scope>
    <source>
        <strain evidence="2 3">NIES-4479</strain>
    </source>
</reference>
<evidence type="ECO:0000313" key="3">
    <source>
        <dbReference type="Proteomes" id="UP001165080"/>
    </source>
</evidence>
<accession>A0A9W6BGX3</accession>
<feature type="compositionally biased region" description="Low complexity" evidence="1">
    <location>
        <begin position="422"/>
        <end position="442"/>
    </location>
</feature>
<feature type="region of interest" description="Disordered" evidence="1">
    <location>
        <begin position="422"/>
        <end position="453"/>
    </location>
</feature>
<feature type="compositionally biased region" description="Low complexity" evidence="1">
    <location>
        <begin position="169"/>
        <end position="182"/>
    </location>
</feature>